<dbReference type="EMBL" id="JBHRTR010000031">
    <property type="protein sequence ID" value="MFC3229084.1"/>
    <property type="molecule type" value="Genomic_DNA"/>
</dbReference>
<comment type="caution">
    <text evidence="9">The sequence shown here is derived from an EMBL/GenBank/DDBJ whole genome shotgun (WGS) entry which is preliminary data.</text>
</comment>
<dbReference type="EC" id="2.7.13.3" evidence="2"/>
<dbReference type="SMART" id="SM00388">
    <property type="entry name" value="HisKA"/>
    <property type="match status" value="1"/>
</dbReference>
<dbReference type="RefSeq" id="WP_379902958.1">
    <property type="nucleotide sequence ID" value="NZ_JBHRTR010000031.1"/>
</dbReference>
<dbReference type="SUPFAM" id="SSF47384">
    <property type="entry name" value="Homodimeric domain of signal transducing histidine kinase"/>
    <property type="match status" value="1"/>
</dbReference>
<dbReference type="InterPro" id="IPR003594">
    <property type="entry name" value="HATPase_dom"/>
</dbReference>
<feature type="transmembrane region" description="Helical" evidence="6">
    <location>
        <begin position="219"/>
        <end position="238"/>
    </location>
</feature>
<keyword evidence="6" id="KW-0812">Transmembrane</keyword>
<accession>A0ABV7L3F3</accession>
<dbReference type="InterPro" id="IPR036890">
    <property type="entry name" value="HATPase_C_sf"/>
</dbReference>
<evidence type="ECO:0000256" key="2">
    <source>
        <dbReference type="ARBA" id="ARBA00012438"/>
    </source>
</evidence>
<dbReference type="PANTHER" id="PTHR45339:SF5">
    <property type="entry name" value="HISTIDINE KINASE"/>
    <property type="match status" value="1"/>
</dbReference>
<keyword evidence="9" id="KW-0418">Kinase</keyword>
<dbReference type="InterPro" id="IPR005467">
    <property type="entry name" value="His_kinase_dom"/>
</dbReference>
<name>A0ABV7L3F3_9PROT</name>
<feature type="transmembrane region" description="Helical" evidence="6">
    <location>
        <begin position="133"/>
        <end position="153"/>
    </location>
</feature>
<dbReference type="Gene3D" id="1.10.287.130">
    <property type="match status" value="1"/>
</dbReference>
<protein>
    <recommendedName>
        <fullName evidence="2">histidine kinase</fullName>
        <ecNumber evidence="2">2.7.13.3</ecNumber>
    </recommendedName>
</protein>
<dbReference type="PROSITE" id="PS50110">
    <property type="entry name" value="RESPONSE_REGULATORY"/>
    <property type="match status" value="1"/>
</dbReference>
<dbReference type="SMART" id="SM00448">
    <property type="entry name" value="REC"/>
    <property type="match status" value="1"/>
</dbReference>
<dbReference type="Pfam" id="PF02518">
    <property type="entry name" value="HATPase_c"/>
    <property type="match status" value="1"/>
</dbReference>
<sequence length="686" mass="71904">MTLPPTADLPPDAGPSNAGRADPGGLPVPPAGGRAYRPATGSGRARRGAWSWLDTLPDRFLPDGFPADRHSQIRARILIVIGPLLGLGAMAWGLGAGIGLGIAKPPYIGLILLMLVGSINSALPFLLRRGLPLTALSGVLVATFFVQGFVAWWFGGGRIWDFMQVVPVGIGLACFTISMRAGLRVALALLAALAAMFWLKATGHVPPSRLPADLQDLMHYYRAGLATAGVLLIVANVLHVNDRMEARYAEAQAAAEAGLRARSRFLGTVSHELRTPIAGMMGSIALLEGSSLERQQRDWLAALRLSTEALSGILNDLLNLSRLEAGERRDRPQPMAPATLVEEVFTLFSAQAASKGIWLRRDLDPELPSHLSVDVGALRQVLINLVGNAVRATDAGGVTIAARCLTARYGLNLMVTVRDTGHGFDPAENPLLAVAPESAGGGAAAPPGNAVQRGTGGLAICARLIAGMGGRLEAFGMPGAGASFRLTVPVERLHAPGRMSPMPVSARAPGRRLGPVAAAAGALQATTSGYDILVAEDSDTNRMLLGALLERIGHRPHLVADGTAALAAVRAAERGRNGVQAQDPDRDARLPSEPPVPDLLLLDIQMPGLTGTEVARAVRIVPGPLQRIPILGLTADATPEHRQGYLDAGLDDLLYKPVRLPELQAAIERLMQQSGENAASSGSSAS</sequence>
<feature type="domain" description="Histidine kinase" evidence="7">
    <location>
        <begin position="268"/>
        <end position="492"/>
    </location>
</feature>
<comment type="catalytic activity">
    <reaction evidence="1">
        <text>ATP + protein L-histidine = ADP + protein N-phospho-L-histidine.</text>
        <dbReference type="EC" id="2.7.13.3"/>
    </reaction>
</comment>
<evidence type="ECO:0000313" key="10">
    <source>
        <dbReference type="Proteomes" id="UP001595528"/>
    </source>
</evidence>
<keyword evidence="6" id="KW-0472">Membrane</keyword>
<dbReference type="SUPFAM" id="SSF52172">
    <property type="entry name" value="CheY-like"/>
    <property type="match status" value="1"/>
</dbReference>
<evidence type="ECO:0000256" key="1">
    <source>
        <dbReference type="ARBA" id="ARBA00000085"/>
    </source>
</evidence>
<dbReference type="SUPFAM" id="SSF55874">
    <property type="entry name" value="ATPase domain of HSP90 chaperone/DNA topoisomerase II/histidine kinase"/>
    <property type="match status" value="1"/>
</dbReference>
<organism evidence="9 10">
    <name type="scientific">Marinibaculum pumilum</name>
    <dbReference type="NCBI Taxonomy" id="1766165"/>
    <lineage>
        <taxon>Bacteria</taxon>
        <taxon>Pseudomonadati</taxon>
        <taxon>Pseudomonadota</taxon>
        <taxon>Alphaproteobacteria</taxon>
        <taxon>Rhodospirillales</taxon>
        <taxon>Rhodospirillaceae</taxon>
        <taxon>Marinibaculum</taxon>
    </lineage>
</organism>
<dbReference type="CDD" id="cd17546">
    <property type="entry name" value="REC_hyHK_CKI1_RcsC-like"/>
    <property type="match status" value="1"/>
</dbReference>
<dbReference type="PANTHER" id="PTHR45339">
    <property type="entry name" value="HYBRID SIGNAL TRANSDUCTION HISTIDINE KINASE J"/>
    <property type="match status" value="1"/>
</dbReference>
<evidence type="ECO:0000256" key="5">
    <source>
        <dbReference type="SAM" id="MobiDB-lite"/>
    </source>
</evidence>
<reference evidence="10" key="1">
    <citation type="journal article" date="2019" name="Int. J. Syst. Evol. Microbiol.">
        <title>The Global Catalogue of Microorganisms (GCM) 10K type strain sequencing project: providing services to taxonomists for standard genome sequencing and annotation.</title>
        <authorList>
            <consortium name="The Broad Institute Genomics Platform"/>
            <consortium name="The Broad Institute Genome Sequencing Center for Infectious Disease"/>
            <person name="Wu L."/>
            <person name="Ma J."/>
        </authorList>
    </citation>
    <scope>NUCLEOTIDE SEQUENCE [LARGE SCALE GENOMIC DNA]</scope>
    <source>
        <strain evidence="10">KCTC 42964</strain>
    </source>
</reference>
<gene>
    <name evidence="9" type="ORF">ACFOGJ_17695</name>
</gene>
<proteinExistence type="predicted"/>
<dbReference type="Pfam" id="PF00512">
    <property type="entry name" value="HisKA"/>
    <property type="match status" value="1"/>
</dbReference>
<feature type="region of interest" description="Disordered" evidence="5">
    <location>
        <begin position="1"/>
        <end position="44"/>
    </location>
</feature>
<dbReference type="InterPro" id="IPR011006">
    <property type="entry name" value="CheY-like_superfamily"/>
</dbReference>
<keyword evidence="10" id="KW-1185">Reference proteome</keyword>
<dbReference type="PROSITE" id="PS50109">
    <property type="entry name" value="HIS_KIN"/>
    <property type="match status" value="1"/>
</dbReference>
<dbReference type="InterPro" id="IPR036097">
    <property type="entry name" value="HisK_dim/P_sf"/>
</dbReference>
<keyword evidence="9" id="KW-0808">Transferase</keyword>
<dbReference type="Pfam" id="PF00072">
    <property type="entry name" value="Response_reg"/>
    <property type="match status" value="1"/>
</dbReference>
<dbReference type="InterPro" id="IPR003661">
    <property type="entry name" value="HisK_dim/P_dom"/>
</dbReference>
<evidence type="ECO:0000256" key="4">
    <source>
        <dbReference type="PROSITE-ProRule" id="PRU00169"/>
    </source>
</evidence>
<dbReference type="GO" id="GO:0016301">
    <property type="term" value="F:kinase activity"/>
    <property type="evidence" value="ECO:0007669"/>
    <property type="project" value="UniProtKB-KW"/>
</dbReference>
<dbReference type="SMART" id="SM00387">
    <property type="entry name" value="HATPase_c"/>
    <property type="match status" value="1"/>
</dbReference>
<dbReference type="CDD" id="cd00082">
    <property type="entry name" value="HisKA"/>
    <property type="match status" value="1"/>
</dbReference>
<dbReference type="InterPro" id="IPR001789">
    <property type="entry name" value="Sig_transdc_resp-reg_receiver"/>
</dbReference>
<feature type="modified residue" description="4-aspartylphosphate" evidence="4">
    <location>
        <position position="603"/>
    </location>
</feature>
<feature type="transmembrane region" description="Helical" evidence="6">
    <location>
        <begin position="159"/>
        <end position="177"/>
    </location>
</feature>
<keyword evidence="3 4" id="KW-0597">Phosphoprotein</keyword>
<evidence type="ECO:0000259" key="7">
    <source>
        <dbReference type="PROSITE" id="PS50109"/>
    </source>
</evidence>
<evidence type="ECO:0000256" key="3">
    <source>
        <dbReference type="ARBA" id="ARBA00022553"/>
    </source>
</evidence>
<feature type="transmembrane region" description="Helical" evidence="6">
    <location>
        <begin position="182"/>
        <end position="199"/>
    </location>
</feature>
<feature type="domain" description="Response regulatory" evidence="8">
    <location>
        <begin position="531"/>
        <end position="671"/>
    </location>
</feature>
<dbReference type="Proteomes" id="UP001595528">
    <property type="component" value="Unassembled WGS sequence"/>
</dbReference>
<feature type="transmembrane region" description="Helical" evidence="6">
    <location>
        <begin position="77"/>
        <end position="101"/>
    </location>
</feature>
<dbReference type="Gene3D" id="3.40.50.2300">
    <property type="match status" value="1"/>
</dbReference>
<evidence type="ECO:0000256" key="6">
    <source>
        <dbReference type="SAM" id="Phobius"/>
    </source>
</evidence>
<dbReference type="Gene3D" id="3.30.565.10">
    <property type="entry name" value="Histidine kinase-like ATPase, C-terminal domain"/>
    <property type="match status" value="1"/>
</dbReference>
<keyword evidence="6" id="KW-1133">Transmembrane helix</keyword>
<evidence type="ECO:0000313" key="9">
    <source>
        <dbReference type="EMBL" id="MFC3229084.1"/>
    </source>
</evidence>
<evidence type="ECO:0000259" key="8">
    <source>
        <dbReference type="PROSITE" id="PS50110"/>
    </source>
</evidence>
<feature type="transmembrane region" description="Helical" evidence="6">
    <location>
        <begin position="107"/>
        <end position="126"/>
    </location>
</feature>